<evidence type="ECO:0000313" key="2">
    <source>
        <dbReference type="EMBL" id="MTW34316.1"/>
    </source>
</evidence>
<evidence type="ECO:0000256" key="1">
    <source>
        <dbReference type="SAM" id="SignalP"/>
    </source>
</evidence>
<dbReference type="Proteomes" id="UP000735592">
    <property type="component" value="Unassembled WGS sequence"/>
</dbReference>
<keyword evidence="3" id="KW-1185">Reference proteome</keyword>
<proteinExistence type="predicted"/>
<reference evidence="2 3" key="1">
    <citation type="submission" date="2019-11" db="EMBL/GenBank/DDBJ databases">
        <title>Type strains purchased from KCTC, JCM and DSMZ.</title>
        <authorList>
            <person name="Lu H."/>
        </authorList>
    </citation>
    <scope>NUCLEOTIDE SEQUENCE [LARGE SCALE GENOMIC DNA]</scope>
    <source>
        <strain evidence="2 3">DSM 103461</strain>
    </source>
</reference>
<feature type="chain" id="PRO_5046638819" evidence="1">
    <location>
        <begin position="19"/>
        <end position="156"/>
    </location>
</feature>
<comment type="caution">
    <text evidence="2">The sequence shown here is derived from an EMBL/GenBank/DDBJ whole genome shotgun (WGS) entry which is preliminary data.</text>
</comment>
<keyword evidence="1" id="KW-0732">Signal</keyword>
<sequence>MKKLISALLLIFSLDCFADHGSIRRVYIDKSKNVHIIFSDGLNRKVTNNGRATEATLAPNKRTAAWLVQNSWIAEGDVVPGSAQLAIYRDEKLRYISCEPFIRNYWYWMQGEQIAMDCGGRHFSGTESIYDTATLLMIDSFVQSNVPENQRPIWSK</sequence>
<evidence type="ECO:0000313" key="3">
    <source>
        <dbReference type="Proteomes" id="UP000735592"/>
    </source>
</evidence>
<organism evidence="2 3">
    <name type="scientific">Pseudoduganella danionis</name>
    <dbReference type="NCBI Taxonomy" id="1890295"/>
    <lineage>
        <taxon>Bacteria</taxon>
        <taxon>Pseudomonadati</taxon>
        <taxon>Pseudomonadota</taxon>
        <taxon>Betaproteobacteria</taxon>
        <taxon>Burkholderiales</taxon>
        <taxon>Oxalobacteraceae</taxon>
        <taxon>Telluria group</taxon>
        <taxon>Pseudoduganella</taxon>
    </lineage>
</organism>
<feature type="signal peptide" evidence="1">
    <location>
        <begin position="1"/>
        <end position="18"/>
    </location>
</feature>
<protein>
    <submittedName>
        <fullName evidence="2">Uncharacterized protein</fullName>
    </submittedName>
</protein>
<accession>A0ABW9SQA0</accession>
<dbReference type="EMBL" id="WNKW01000004">
    <property type="protein sequence ID" value="MTW34316.1"/>
    <property type="molecule type" value="Genomic_DNA"/>
</dbReference>
<dbReference type="RefSeq" id="WP_155435677.1">
    <property type="nucleotide sequence ID" value="NZ_JBHLXK010000002.1"/>
</dbReference>
<name>A0ABW9SQA0_9BURK</name>
<gene>
    <name evidence="2" type="ORF">GM655_16025</name>
</gene>